<evidence type="ECO:0008006" key="3">
    <source>
        <dbReference type="Google" id="ProtNLM"/>
    </source>
</evidence>
<dbReference type="EMBL" id="CYGV01001334">
    <property type="protein sequence ID" value="CUA72984.1"/>
    <property type="molecule type" value="Genomic_DNA"/>
</dbReference>
<sequence>MALELVQRLFPGQVGEELALSWANYLKEAQTEKSVGINREAFYRQVVKNSNEAIKAASGAVLSLQCLESSLRESCDKFTRLIQATSTDTKNACFMYFDEAHSLARAVHKPIANVHQRSQYHNLGTVLSKLVDQKIFFIFLSTNSRLEDSAPTYNAYPPDRVLDGSQLIPPFTELPFDIYEESVLDNIGSLTPENMCKTDAVVGFGRPLWHAYRTSHPARDIFRLAMDKLCASGVPRHKDDSFLAALGVRVGFAFNETDPTASSTQSRLVELHLRIIHSIPRSREYMHTGSPSEPVLAEAAGRYLNSSGRRGVTFEGPERLSLALKRGLLASEDRFDLAGRLLLTSAYDTALKATPQPPPLEPHYHRPISVLSFLHALFHQDHHELILTAKSLTRRAKIDNLSTAFTDAYLFFSHFAVTEDSEMISSFGLATALVRGMALQAKDCQESIDLVIPIHMGPLTAPISSKTTSAINLQIGNRKFSENFVVDRTITVPDLDLPAISIILKFGVAENRQVPIHISESVPPKTRQESSIHPNDHHYQIVAHGCSSAVFAAIPPETESQYQMILGDRTALQDFPRKSNPGNLDAFLQMKPAFSAERQKKCYDERA</sequence>
<reference evidence="1 2" key="1">
    <citation type="submission" date="2015-07" db="EMBL/GenBank/DDBJ databases">
        <authorList>
            <person name="Noorani M."/>
        </authorList>
    </citation>
    <scope>NUCLEOTIDE SEQUENCE [LARGE SCALE GENOMIC DNA]</scope>
    <source>
        <strain evidence="1">BBA 69670</strain>
    </source>
</reference>
<dbReference type="Proteomes" id="UP000044841">
    <property type="component" value="Unassembled WGS sequence"/>
</dbReference>
<proteinExistence type="predicted"/>
<organism evidence="1 2">
    <name type="scientific">Rhizoctonia solani</name>
    <dbReference type="NCBI Taxonomy" id="456999"/>
    <lineage>
        <taxon>Eukaryota</taxon>
        <taxon>Fungi</taxon>
        <taxon>Dikarya</taxon>
        <taxon>Basidiomycota</taxon>
        <taxon>Agaricomycotina</taxon>
        <taxon>Agaricomycetes</taxon>
        <taxon>Cantharellales</taxon>
        <taxon>Ceratobasidiaceae</taxon>
        <taxon>Rhizoctonia</taxon>
    </lineage>
</organism>
<dbReference type="PANTHER" id="PTHR33266:SF1">
    <property type="entry name" value="F-BOX DOMAIN-CONTAINING PROTEIN"/>
    <property type="match status" value="1"/>
</dbReference>
<protein>
    <recommendedName>
        <fullName evidence="3">G2/mitotic-specific cyclin cdc13</fullName>
    </recommendedName>
</protein>
<gene>
    <name evidence="1" type="ORF">RSOLAG22IIIB_05116</name>
</gene>
<evidence type="ECO:0000313" key="1">
    <source>
        <dbReference type="EMBL" id="CUA72984.1"/>
    </source>
</evidence>
<evidence type="ECO:0000313" key="2">
    <source>
        <dbReference type="Proteomes" id="UP000044841"/>
    </source>
</evidence>
<name>A0A0K6G3M9_9AGAM</name>
<dbReference type="AlphaFoldDB" id="A0A0K6G3M9"/>
<accession>A0A0K6G3M9</accession>
<dbReference type="PANTHER" id="PTHR33266">
    <property type="entry name" value="CHROMOSOME 15, WHOLE GENOME SHOTGUN SEQUENCE"/>
    <property type="match status" value="1"/>
</dbReference>
<keyword evidence="2" id="KW-1185">Reference proteome</keyword>